<dbReference type="PANTHER" id="PTHR31513">
    <property type="entry name" value="EPHRIN TYPE-B RECEPTOR"/>
    <property type="match status" value="1"/>
</dbReference>
<accession>A0A2G8LLH3</accession>
<dbReference type="PANTHER" id="PTHR31513:SF2">
    <property type="entry name" value="MRAZ"/>
    <property type="match status" value="1"/>
</dbReference>
<dbReference type="EMBL" id="MRZV01000040">
    <property type="protein sequence ID" value="PIK61099.1"/>
    <property type="molecule type" value="Genomic_DNA"/>
</dbReference>
<dbReference type="AlphaFoldDB" id="A0A2G8LLH3"/>
<protein>
    <recommendedName>
        <fullName evidence="3">Tenascin-X</fullName>
    </recommendedName>
</protein>
<dbReference type="OrthoDB" id="6130531at2759"/>
<sequence>MVSDPVEDTSINFNVITLHVDGGGLVEGSYVYIHAENITVDAGGVFRGDGLGYRVTDGVSTYPNGTFRWGRHGVINFGLGFTGSGGSSGAGHGGSGGHGQGAAKTGLPYSDLYEPEEFGSAGGGTTGGSGGGRIWFNVTDTIHIDGVVSSDGNPGGVGSGGGSGGSIWMHCNLIKGYGTISTNGGAAGSNSGGGAGGRIALNFWKNETSNGFKFESHGGLPDGDWEGGGPGTVFMYHHEHEHRTLYVENAYIYPKQKTIDWNNIEEDGCRAWILPVSGTHRHAASNNEFHFEEIQIYDGAHVAVMPPGEAMVVVESLVLNDNMDFTFLWSNSTEMEATIFFKHMIGDRTGAIHIADKQEMDLERPEIDLPFSTYVYHDGHLGLAPKTVVHGVEIFNAGLLSHIVNLTLHHGGFLWTQHGGRTEGQPPHHYAFQTVRIQDGSTINSTTDPIDEPGITFITESIYIEGGGILHGTKLTMISENITIDAGGSLTAEGLGYTGHHSNDTHGEDSLHGEVNLGKPHPVYGLGGGGGHGGSGGRGPNGKAGFAYGDLYEPFLFGSAGGHGLNNQHGGTGGGYIWLNISDTIHIDGELTANGGYADAVGSGGGSAGSVWLHCDTIKGYGRIAVNGGDGYEDNQSPGAGGAGGRLAMYFYKNETANGFNYHARGGRAGGPLAENGGAGTVFLYHMEYDHRTLLIDNGGLEAWTDHHTLYDYSDWADDGCRTWILSLSGHHYFAGGNHDFHFEELQIDGSAHVAVLTEPIGRNATLFFLYMIGDRTGTVHISENQSLDLHRPEIDLPFSARVYADGYLGLAPDTYVHGVSIWLHGTIAHVKNMTLHHYGMFTMEHGGRSLGDEESSYHFDNILVQDDGTVLGVTSTTKDPGISLYVDTLTIEGGGTVHGTRLFIQTENITIDDGGSLNVNGQGYNRTDIRDDAVGVNIGQGVASTMGSSGGGFGGTSGRGKGTPLTGQPYGNLYEPFDFGSSGGGTMGGAGGGILLLNVTGFAIIDGVVSANGVMGGDPISGSGSGGTILMTTNVLRGQGVIASNGGDQSQDYQGGAGSGGRIAVYFEVNETYRGEFHCHGGEAFNQGESGGPGTVFLYHLIHEHRTLLVDNAHLTSSYVGPIATYSDLSRDSFKAWILPQSGEHHFAGGNHNYHFEELQILGNAHLGYRTEPYDMGASFFFKHMIGDWTGNVHVGPNQVMDLERHFINVPFNIYIYQRGYTGLGYLTVLSEVFVHVEGELDHVNDLILYNGGEIRAFLTGSASSPKKRIIP</sequence>
<gene>
    <name evidence="1" type="ORF">BSL78_01924</name>
</gene>
<organism evidence="1 2">
    <name type="scientific">Stichopus japonicus</name>
    <name type="common">Sea cucumber</name>
    <dbReference type="NCBI Taxonomy" id="307972"/>
    <lineage>
        <taxon>Eukaryota</taxon>
        <taxon>Metazoa</taxon>
        <taxon>Echinodermata</taxon>
        <taxon>Eleutherozoa</taxon>
        <taxon>Echinozoa</taxon>
        <taxon>Holothuroidea</taxon>
        <taxon>Aspidochirotacea</taxon>
        <taxon>Aspidochirotida</taxon>
        <taxon>Stichopodidae</taxon>
        <taxon>Apostichopus</taxon>
    </lineage>
</organism>
<comment type="caution">
    <text evidence="1">The sequence shown here is derived from an EMBL/GenBank/DDBJ whole genome shotgun (WGS) entry which is preliminary data.</text>
</comment>
<reference evidence="1 2" key="1">
    <citation type="journal article" date="2017" name="PLoS Biol.">
        <title>The sea cucumber genome provides insights into morphological evolution and visceral regeneration.</title>
        <authorList>
            <person name="Zhang X."/>
            <person name="Sun L."/>
            <person name="Yuan J."/>
            <person name="Sun Y."/>
            <person name="Gao Y."/>
            <person name="Zhang L."/>
            <person name="Li S."/>
            <person name="Dai H."/>
            <person name="Hamel J.F."/>
            <person name="Liu C."/>
            <person name="Yu Y."/>
            <person name="Liu S."/>
            <person name="Lin W."/>
            <person name="Guo K."/>
            <person name="Jin S."/>
            <person name="Xu P."/>
            <person name="Storey K.B."/>
            <person name="Huan P."/>
            <person name="Zhang T."/>
            <person name="Zhou Y."/>
            <person name="Zhang J."/>
            <person name="Lin C."/>
            <person name="Li X."/>
            <person name="Xing L."/>
            <person name="Huo D."/>
            <person name="Sun M."/>
            <person name="Wang L."/>
            <person name="Mercier A."/>
            <person name="Li F."/>
            <person name="Yang H."/>
            <person name="Xiang J."/>
        </authorList>
    </citation>
    <scope>NUCLEOTIDE SEQUENCE [LARGE SCALE GENOMIC DNA]</scope>
    <source>
        <strain evidence="1">Shaxun</strain>
        <tissue evidence="1">Muscle</tissue>
    </source>
</reference>
<name>A0A2G8LLH3_STIJA</name>
<evidence type="ECO:0000313" key="1">
    <source>
        <dbReference type="EMBL" id="PIK61099.1"/>
    </source>
</evidence>
<dbReference type="Proteomes" id="UP000230750">
    <property type="component" value="Unassembled WGS sequence"/>
</dbReference>
<evidence type="ECO:0008006" key="3">
    <source>
        <dbReference type="Google" id="ProtNLM"/>
    </source>
</evidence>
<evidence type="ECO:0000313" key="2">
    <source>
        <dbReference type="Proteomes" id="UP000230750"/>
    </source>
</evidence>
<keyword evidence="2" id="KW-1185">Reference proteome</keyword>
<proteinExistence type="predicted"/>